<reference evidence="2 3" key="1">
    <citation type="submission" date="2017-06" db="EMBL/GenBank/DDBJ databases">
        <title>Global population genomics of the pathogenic fungus Cryptococcus neoformans var. grubii.</title>
        <authorList>
            <person name="Cuomo C."/>
            <person name="Litvintseva A."/>
            <person name="Chen Y."/>
            <person name="Young S."/>
            <person name="Zeng Q."/>
            <person name="Chapman S."/>
            <person name="Gujja S."/>
            <person name="Saif S."/>
            <person name="Birren B."/>
        </authorList>
    </citation>
    <scope>NUCLEOTIDE SEQUENCE [LARGE SCALE GENOMIC DNA]</scope>
    <source>
        <strain evidence="2 3">Tu259-1</strain>
    </source>
</reference>
<dbReference type="AlphaFoldDB" id="A0A854QBX3"/>
<keyword evidence="1" id="KW-1133">Transmembrane helix</keyword>
<evidence type="ECO:0000256" key="1">
    <source>
        <dbReference type="SAM" id="Phobius"/>
    </source>
</evidence>
<keyword evidence="1" id="KW-0472">Membrane</keyword>
<proteinExistence type="predicted"/>
<feature type="transmembrane region" description="Helical" evidence="1">
    <location>
        <begin position="28"/>
        <end position="49"/>
    </location>
</feature>
<name>A0A854QBX3_CRYNE</name>
<keyword evidence="1" id="KW-0812">Transmembrane</keyword>
<dbReference type="Proteomes" id="UP000199727">
    <property type="component" value="Unassembled WGS sequence"/>
</dbReference>
<gene>
    <name evidence="2" type="ORF">C361_05211</name>
</gene>
<evidence type="ECO:0000313" key="2">
    <source>
        <dbReference type="EMBL" id="OXG15771.1"/>
    </source>
</evidence>
<protein>
    <submittedName>
        <fullName evidence="2">Uncharacterized protein</fullName>
    </submittedName>
</protein>
<accession>A0A854QBX3</accession>
<dbReference type="OrthoDB" id="2572656at2759"/>
<organism evidence="2 3">
    <name type="scientific">Cryptococcus neoformans Tu259-1</name>
    <dbReference type="NCBI Taxonomy" id="1230072"/>
    <lineage>
        <taxon>Eukaryota</taxon>
        <taxon>Fungi</taxon>
        <taxon>Dikarya</taxon>
        <taxon>Basidiomycota</taxon>
        <taxon>Agaricomycotina</taxon>
        <taxon>Tremellomycetes</taxon>
        <taxon>Tremellales</taxon>
        <taxon>Cryptococcaceae</taxon>
        <taxon>Cryptococcus</taxon>
        <taxon>Cryptococcus neoformans species complex</taxon>
    </lineage>
</organism>
<comment type="caution">
    <text evidence="2">The sequence shown here is derived from an EMBL/GenBank/DDBJ whole genome shotgun (WGS) entry which is preliminary data.</text>
</comment>
<sequence length="110" mass="12493">MSDVSTAVTTITSSAYTDDISDDFGKKWVWLMVGTIIFIIVFGLMFAICRKYHKRGRMTVWGRNPHCRNCGEKMPEKLGATQGLEKLWCGKVKTYYCDACDRNGRKNGIV</sequence>
<evidence type="ECO:0000313" key="3">
    <source>
        <dbReference type="Proteomes" id="UP000199727"/>
    </source>
</evidence>
<dbReference type="EMBL" id="AMKT01000069">
    <property type="protein sequence ID" value="OXG15771.1"/>
    <property type="molecule type" value="Genomic_DNA"/>
</dbReference>